<protein>
    <recommendedName>
        <fullName evidence="2">Peptidoglycan binding-like domain-containing protein</fullName>
    </recommendedName>
</protein>
<organism evidence="3 4">
    <name type="scientific">Ornithinimicrobium avium</name>
    <dbReference type="NCBI Taxonomy" id="2283195"/>
    <lineage>
        <taxon>Bacteria</taxon>
        <taxon>Bacillati</taxon>
        <taxon>Actinomycetota</taxon>
        <taxon>Actinomycetes</taxon>
        <taxon>Micrococcales</taxon>
        <taxon>Ornithinimicrobiaceae</taxon>
        <taxon>Ornithinimicrobium</taxon>
    </lineage>
</organism>
<feature type="domain" description="Peptidoglycan binding-like" evidence="2">
    <location>
        <begin position="233"/>
        <end position="287"/>
    </location>
</feature>
<keyword evidence="4" id="KW-1185">Reference proteome</keyword>
<dbReference type="OrthoDB" id="8887048at2"/>
<feature type="compositionally biased region" description="Pro residues" evidence="1">
    <location>
        <begin position="300"/>
        <end position="316"/>
    </location>
</feature>
<dbReference type="Proteomes" id="UP000253790">
    <property type="component" value="Chromosome"/>
</dbReference>
<sequence length="418" mass="44460">MGTPAPWRLARLRRRHPLPATTRYGGVGALPGRRHHPARDRHLRGGRRLRPVPRPRRLRPLRPRHRHGHLWDPKNGKVSTHYVDAAGGWSGTHVGGAIDAGFDPPSGAGISDYEKVRLDDLVADLDKLGWGCIWGVPQHYDHAHIDYIRANRNIVYQGPNAGFRVAEIEAVQRAAKALGVYTGDVDGVRGIGTQAAIKTLQQLAGLTADALPGAATMAAINSLLALNAGFTIPDIRARQSDLRRLGYYKGALDGLRGGQTVAAIEAFQRDRGLAPDGLPGRKTVDAITLALAELDKPAPRPEPTPPPVVSPEPPTNVPPVPGRLGGADRYDTAALVARQAPAERRQKVYLAADWADGLAAASAGDGVVLLARRGGTVLPGTTQAALRDLPVTELVIVGGTAAIPEPQARQAVDAITTK</sequence>
<reference evidence="3 4" key="1">
    <citation type="submission" date="2018-07" db="EMBL/GenBank/DDBJ databases">
        <title>Complete genome sequencing of Ornithinimicrobium sp. AMA3305.</title>
        <authorList>
            <person name="Bae J.-W."/>
        </authorList>
    </citation>
    <scope>NUCLEOTIDE SEQUENCE [LARGE SCALE GENOMIC DNA]</scope>
    <source>
        <strain evidence="3 4">AMA3305</strain>
    </source>
</reference>
<dbReference type="Pfam" id="PF01471">
    <property type="entry name" value="PG_binding_1"/>
    <property type="match status" value="2"/>
</dbReference>
<dbReference type="Pfam" id="PF04122">
    <property type="entry name" value="CW_binding_2"/>
    <property type="match status" value="1"/>
</dbReference>
<dbReference type="Gene3D" id="1.10.101.10">
    <property type="entry name" value="PGBD-like superfamily/PGBD"/>
    <property type="match status" value="2"/>
</dbReference>
<dbReference type="EMBL" id="CP031229">
    <property type="protein sequence ID" value="AXH97157.1"/>
    <property type="molecule type" value="Genomic_DNA"/>
</dbReference>
<gene>
    <name evidence="3" type="ORF">DV701_14450</name>
</gene>
<dbReference type="SUPFAM" id="SSF47090">
    <property type="entry name" value="PGBD-like"/>
    <property type="match status" value="2"/>
</dbReference>
<dbReference type="InterPro" id="IPR007253">
    <property type="entry name" value="Cell_wall-bd_2"/>
</dbReference>
<dbReference type="AlphaFoldDB" id="A0A345NQ49"/>
<dbReference type="InterPro" id="IPR002477">
    <property type="entry name" value="Peptidoglycan-bd-like"/>
</dbReference>
<evidence type="ECO:0000313" key="3">
    <source>
        <dbReference type="EMBL" id="AXH97157.1"/>
    </source>
</evidence>
<evidence type="ECO:0000313" key="4">
    <source>
        <dbReference type="Proteomes" id="UP000253790"/>
    </source>
</evidence>
<name>A0A345NQ49_9MICO</name>
<dbReference type="KEGG" id="orn:DV701_14450"/>
<feature type="compositionally biased region" description="Basic residues" evidence="1">
    <location>
        <begin position="32"/>
        <end position="68"/>
    </location>
</feature>
<dbReference type="InterPro" id="IPR036365">
    <property type="entry name" value="PGBD-like_sf"/>
</dbReference>
<proteinExistence type="predicted"/>
<dbReference type="InterPro" id="IPR036366">
    <property type="entry name" value="PGBDSf"/>
</dbReference>
<feature type="region of interest" description="Disordered" evidence="1">
    <location>
        <begin position="294"/>
        <end position="316"/>
    </location>
</feature>
<evidence type="ECO:0000256" key="1">
    <source>
        <dbReference type="SAM" id="MobiDB-lite"/>
    </source>
</evidence>
<feature type="domain" description="Peptidoglycan binding-like" evidence="2">
    <location>
        <begin position="166"/>
        <end position="220"/>
    </location>
</feature>
<evidence type="ECO:0000259" key="2">
    <source>
        <dbReference type="Pfam" id="PF01471"/>
    </source>
</evidence>
<feature type="region of interest" description="Disordered" evidence="1">
    <location>
        <begin position="19"/>
        <end position="73"/>
    </location>
</feature>
<accession>A0A345NQ49</accession>